<accession>A0A7J5E4B6</accession>
<protein>
    <recommendedName>
        <fullName evidence="1">Dam-replacing protein HTH domain-containing protein</fullName>
    </recommendedName>
</protein>
<evidence type="ECO:0000313" key="3">
    <source>
        <dbReference type="Proteomes" id="UP000449906"/>
    </source>
</evidence>
<dbReference type="InterPro" id="IPR036388">
    <property type="entry name" value="WH-like_DNA-bd_sf"/>
</dbReference>
<proteinExistence type="predicted"/>
<evidence type="ECO:0000313" key="2">
    <source>
        <dbReference type="EMBL" id="KAB2813099.1"/>
    </source>
</evidence>
<comment type="caution">
    <text evidence="2">The sequence shown here is derived from an EMBL/GenBank/DDBJ whole genome shotgun (WGS) entry which is preliminary data.</text>
</comment>
<organism evidence="2 3">
    <name type="scientific">Nocardioides simplex</name>
    <name type="common">Arthrobacter simplex</name>
    <dbReference type="NCBI Taxonomy" id="2045"/>
    <lineage>
        <taxon>Bacteria</taxon>
        <taxon>Bacillati</taxon>
        <taxon>Actinomycetota</taxon>
        <taxon>Actinomycetes</taxon>
        <taxon>Propionibacteriales</taxon>
        <taxon>Nocardioidaceae</taxon>
        <taxon>Pimelobacter</taxon>
    </lineage>
</organism>
<dbReference type="InterPro" id="IPR041368">
    <property type="entry name" value="DRP_C"/>
</dbReference>
<sequence length="188" mass="20555">MVETTWKRAIADELARLYRPGQDFTLTEFYAKAEGRLQAVYPGNSEVQATIRQILQRHRDSGLLTFHGNGRYTYNGAHRRAPHPPSSQGGLAEAAYRLAARVTEETRVPASEYLAVARAADSTAALADLLRSGHAGRTFRALNRAGRLDLSIERLTVELAGPLALGADLVSAAADRLAYYESDEGEEL</sequence>
<dbReference type="Gene3D" id="1.10.10.10">
    <property type="entry name" value="Winged helix-like DNA-binding domain superfamily/Winged helix DNA-binding domain"/>
    <property type="match status" value="1"/>
</dbReference>
<dbReference type="RefSeq" id="WP_151580403.1">
    <property type="nucleotide sequence ID" value="NZ_WBVM01000001.1"/>
</dbReference>
<reference evidence="2 3" key="1">
    <citation type="submission" date="2019-09" db="EMBL/GenBank/DDBJ databases">
        <title>Pimelobacter sp. isolated from Paulinella.</title>
        <authorList>
            <person name="Jeong S.E."/>
        </authorList>
    </citation>
    <scope>NUCLEOTIDE SEQUENCE [LARGE SCALE GENOMIC DNA]</scope>
    <source>
        <strain evidence="2 3">Pch-N</strain>
    </source>
</reference>
<feature type="domain" description="Dam-replacing protein HTH" evidence="1">
    <location>
        <begin position="21"/>
        <end position="73"/>
    </location>
</feature>
<gene>
    <name evidence="2" type="ORF">F9L07_15550</name>
</gene>
<dbReference type="Pfam" id="PF17726">
    <property type="entry name" value="DpnI_C"/>
    <property type="match status" value="1"/>
</dbReference>
<dbReference type="Proteomes" id="UP000449906">
    <property type="component" value="Unassembled WGS sequence"/>
</dbReference>
<name>A0A7J5E4B6_NOCSI</name>
<evidence type="ECO:0000259" key="1">
    <source>
        <dbReference type="Pfam" id="PF17726"/>
    </source>
</evidence>
<dbReference type="EMBL" id="WBVM01000001">
    <property type="protein sequence ID" value="KAB2813099.1"/>
    <property type="molecule type" value="Genomic_DNA"/>
</dbReference>
<dbReference type="AlphaFoldDB" id="A0A7J5E4B6"/>